<keyword evidence="4 6" id="KW-0472">Membrane</keyword>
<feature type="non-terminal residue" evidence="7">
    <location>
        <position position="115"/>
    </location>
</feature>
<sequence length="115" mass="12836">MLNGIMSVLVIFMIMAVGAYFTWRKKWPESTNKVFSIAVVQIAAPALAIVSIENHFTPQLLQASLMNLLVIAGSVLLMHFIGKLLAGLMKLPRKKPSPRETPMSLSYGRNNKYEM</sequence>
<evidence type="ECO:0000256" key="3">
    <source>
        <dbReference type="ARBA" id="ARBA00022989"/>
    </source>
</evidence>
<comment type="caution">
    <text evidence="7">The sequence shown here is derived from an EMBL/GenBank/DDBJ whole genome shotgun (WGS) entry which is preliminary data.</text>
</comment>
<evidence type="ECO:0000256" key="4">
    <source>
        <dbReference type="ARBA" id="ARBA00023136"/>
    </source>
</evidence>
<protein>
    <submittedName>
        <fullName evidence="7">Uncharacterized protein</fullName>
    </submittedName>
</protein>
<evidence type="ECO:0000256" key="5">
    <source>
        <dbReference type="SAM" id="MobiDB-lite"/>
    </source>
</evidence>
<evidence type="ECO:0000313" key="8">
    <source>
        <dbReference type="Proteomes" id="UP000824130"/>
    </source>
</evidence>
<evidence type="ECO:0000256" key="1">
    <source>
        <dbReference type="ARBA" id="ARBA00004141"/>
    </source>
</evidence>
<organism evidence="7 8">
    <name type="scientific">Candidatus Allocopromorpha excrementipullorum</name>
    <dbReference type="NCBI Taxonomy" id="2840743"/>
    <lineage>
        <taxon>Bacteria</taxon>
        <taxon>Bacillati</taxon>
        <taxon>Bacillota</taxon>
        <taxon>Clostridia</taxon>
        <taxon>Eubacteriales</taxon>
        <taxon>Eubacteriaceae</taxon>
        <taxon>Eubacteriaceae incertae sedis</taxon>
        <taxon>Candidatus Allocopromorpha</taxon>
    </lineage>
</organism>
<dbReference type="GO" id="GO:0055085">
    <property type="term" value="P:transmembrane transport"/>
    <property type="evidence" value="ECO:0007669"/>
    <property type="project" value="InterPro"/>
</dbReference>
<keyword evidence="2 6" id="KW-0812">Transmembrane</keyword>
<proteinExistence type="predicted"/>
<dbReference type="AlphaFoldDB" id="A0A9D1N6W4"/>
<feature type="transmembrane region" description="Helical" evidence="6">
    <location>
        <begin position="64"/>
        <end position="86"/>
    </location>
</feature>
<name>A0A9D1N6W4_9FIRM</name>
<evidence type="ECO:0000313" key="7">
    <source>
        <dbReference type="EMBL" id="HIU95763.1"/>
    </source>
</evidence>
<gene>
    <name evidence="7" type="ORF">IAD25_03525</name>
</gene>
<comment type="subcellular location">
    <subcellularLocation>
        <location evidence="1">Membrane</location>
        <topology evidence="1">Multi-pass membrane protein</topology>
    </subcellularLocation>
</comment>
<dbReference type="Proteomes" id="UP000824130">
    <property type="component" value="Unassembled WGS sequence"/>
</dbReference>
<keyword evidence="3 6" id="KW-1133">Transmembrane helix</keyword>
<evidence type="ECO:0000256" key="6">
    <source>
        <dbReference type="SAM" id="Phobius"/>
    </source>
</evidence>
<dbReference type="GO" id="GO:0016020">
    <property type="term" value="C:membrane"/>
    <property type="evidence" value="ECO:0007669"/>
    <property type="project" value="UniProtKB-SubCell"/>
</dbReference>
<dbReference type="Pfam" id="PF03547">
    <property type="entry name" value="Mem_trans"/>
    <property type="match status" value="1"/>
</dbReference>
<feature type="transmembrane region" description="Helical" evidence="6">
    <location>
        <begin position="6"/>
        <end position="23"/>
    </location>
</feature>
<dbReference type="EMBL" id="DVOB01000076">
    <property type="protein sequence ID" value="HIU95763.1"/>
    <property type="molecule type" value="Genomic_DNA"/>
</dbReference>
<feature type="transmembrane region" description="Helical" evidence="6">
    <location>
        <begin position="35"/>
        <end position="52"/>
    </location>
</feature>
<reference evidence="7" key="1">
    <citation type="submission" date="2020-10" db="EMBL/GenBank/DDBJ databases">
        <authorList>
            <person name="Gilroy R."/>
        </authorList>
    </citation>
    <scope>NUCLEOTIDE SEQUENCE</scope>
    <source>
        <strain evidence="7">ChiSjej4B22-8349</strain>
    </source>
</reference>
<evidence type="ECO:0000256" key="2">
    <source>
        <dbReference type="ARBA" id="ARBA00022692"/>
    </source>
</evidence>
<reference evidence="7" key="2">
    <citation type="journal article" date="2021" name="PeerJ">
        <title>Extensive microbial diversity within the chicken gut microbiome revealed by metagenomics and culture.</title>
        <authorList>
            <person name="Gilroy R."/>
            <person name="Ravi A."/>
            <person name="Getino M."/>
            <person name="Pursley I."/>
            <person name="Horton D.L."/>
            <person name="Alikhan N.F."/>
            <person name="Baker D."/>
            <person name="Gharbi K."/>
            <person name="Hall N."/>
            <person name="Watson M."/>
            <person name="Adriaenssens E.M."/>
            <person name="Foster-Nyarko E."/>
            <person name="Jarju S."/>
            <person name="Secka A."/>
            <person name="Antonio M."/>
            <person name="Oren A."/>
            <person name="Chaudhuri R.R."/>
            <person name="La Ragione R."/>
            <person name="Hildebrand F."/>
            <person name="Pallen M.J."/>
        </authorList>
    </citation>
    <scope>NUCLEOTIDE SEQUENCE</scope>
    <source>
        <strain evidence="7">ChiSjej4B22-8349</strain>
    </source>
</reference>
<dbReference type="InterPro" id="IPR004776">
    <property type="entry name" value="Mem_transp_PIN-like"/>
</dbReference>
<accession>A0A9D1N6W4</accession>
<feature type="region of interest" description="Disordered" evidence="5">
    <location>
        <begin position="92"/>
        <end position="115"/>
    </location>
</feature>